<dbReference type="InterPro" id="IPR011009">
    <property type="entry name" value="Kinase-like_dom_sf"/>
</dbReference>
<dbReference type="Proteomes" id="UP001610563">
    <property type="component" value="Unassembled WGS sequence"/>
</dbReference>
<dbReference type="PROSITE" id="PS00108">
    <property type="entry name" value="PROTEIN_KINASE_ST"/>
    <property type="match status" value="1"/>
</dbReference>
<feature type="domain" description="Protein kinase" evidence="5">
    <location>
        <begin position="63"/>
        <end position="385"/>
    </location>
</feature>
<dbReference type="InterPro" id="IPR000719">
    <property type="entry name" value="Prot_kinase_dom"/>
</dbReference>
<dbReference type="PANTHER" id="PTHR24123">
    <property type="entry name" value="ANKYRIN REPEAT-CONTAINING"/>
    <property type="match status" value="1"/>
</dbReference>
<dbReference type="CDD" id="cd00180">
    <property type="entry name" value="PKc"/>
    <property type="match status" value="1"/>
</dbReference>
<feature type="compositionally biased region" description="Basic and acidic residues" evidence="4">
    <location>
        <begin position="397"/>
        <end position="406"/>
    </location>
</feature>
<dbReference type="InterPro" id="IPR051165">
    <property type="entry name" value="Multifunctional_ANK_Repeat"/>
</dbReference>
<dbReference type="SMART" id="SM00248">
    <property type="entry name" value="ANK"/>
    <property type="match status" value="7"/>
</dbReference>
<dbReference type="PROSITE" id="PS50088">
    <property type="entry name" value="ANK_REPEAT"/>
    <property type="match status" value="2"/>
</dbReference>
<accession>A0ABR4GJ14</accession>
<sequence>MDTEQSYSNSNLFDHYYEDVSDRSELSKRTARTNILQGQAAFFSLIIRLNVPVLDRSANQLGGQDHVFVGAGASFGVTRTLFTLSDSDNQTINKIRGDSGKLPKALASRLYVTKRIAPSNLAIINEAQTLAAITNEVRILANRTLKETKHLVRLLGIAWDEVPTYGRHWPRILLEAADYGNLAEFMVNCPDASDWKVKTELLLGIAAGLQSLHQHGVAHCDVKLENVLVFRAEKADEEYQDCKYQAKICDFGFSVILTDYEKDSPFAERIGTEPWTSPELTFGTQISIADLPKTDIYSFGLLLARVFMNGGSPFQKLSVEETRELKREHPNDSLVLHRHLTEAIFAGVAYPELQSLHIQRLLLLILIRTPEARLPLHLIGANLLIGLLIGGVQSTEDGTKPQDVEAHSQAPRIPQDEAGTDTTKPEPRFSFRNVFQYVLRGVNMGLRACLLPAGLIGRLGLWALRRVLGLTDTPAVQEVHSRRNSIDVEPIRRITAGLPVAGDAEKLQRFHDIPDFEDVTKFTPVSLSPSVATEIVQSLVEIADNPTGGTRSAEAAYQLAVASFEGIGMRKDTEMCLTWLETAVLRSSKKATVALPNVASSLGGTISSMVQGRIRSNLPEIAKEELLMSTSHIFRGRILDTDQFTAFRLWYKTDPGAVGEHMTSDEFRVLRSLCLSLCLIDHGAQREEGSFSFSELEGYTPGSLEIFDAANKPALIRSVRRHNCLKSAGAEYLTLLQLAAARGDLELSRTLVLDLRADVNDYGITPRLTPLWISCFFGHMNVASFLVEHGADVACRDDIAKRTILHFANQCRSEQELQQLLQIAASANLDMELEDGSGNTPLLSTFIGWDFSNGLATRTLLSLKAFSLIRPNSDWHPLGAAVTTLNYELAKDIVGSYSLLSPESMNSARLNEAKADSIGVLYTRGEFYRRRICGSDGYRTLRQLLDLLLDDSSMAALEKMDLAKGSNPLIGACHLGYEDLASAVLDSANCPPVDKRDRYNMTALHWAIHRGRKDTVTRLLNRGADPLLKNSEGLNALHQAARFSPWLVSHILATINEAKLGKSDGMHSKDIVSIAMDEGQTAFSIAVIEGSTQHLEAAERLRTEYELDHDTLSIETLAGSAKMTLMAYLVQGAATSNLFTLDQVEYVLNIEPRPKLVADTINTTLLHYAVSAWHHAEVSSNPVGFAVLRLLLRKFLDRKYLDMQNEGGLSVIHFAALHSNIHALEIIHDHLVTTDQHFDPNTSSRNGATPLQGVGLVQSSIKLEEEDNPALFAILKKNTARTYEFLRSHGAYYLHERAPLMVCIFSCAQNDISPEDLRLFLETVQERSGIEWEIVDGDLPHELVGTDQALFAVELCWVFDRFMLRATPILTDDFDEHCMERRRARSRLTGDMTESPWMKLEYEDTVCGHLVQWTRPGKLWTVEQLTELVQGIASVWMPEHG</sequence>
<proteinExistence type="predicted"/>
<dbReference type="EMBL" id="JBFTWV010000010">
    <property type="protein sequence ID" value="KAL2798901.1"/>
    <property type="molecule type" value="Genomic_DNA"/>
</dbReference>
<dbReference type="Pfam" id="PF12796">
    <property type="entry name" value="Ank_2"/>
    <property type="match status" value="2"/>
</dbReference>
<comment type="caution">
    <text evidence="6">The sequence shown here is derived from an EMBL/GenBank/DDBJ whole genome shotgun (WGS) entry which is preliminary data.</text>
</comment>
<evidence type="ECO:0000313" key="7">
    <source>
        <dbReference type="Proteomes" id="UP001610563"/>
    </source>
</evidence>
<evidence type="ECO:0000256" key="4">
    <source>
        <dbReference type="SAM" id="MobiDB-lite"/>
    </source>
</evidence>
<dbReference type="SUPFAM" id="SSF56112">
    <property type="entry name" value="Protein kinase-like (PK-like)"/>
    <property type="match status" value="1"/>
</dbReference>
<evidence type="ECO:0000256" key="1">
    <source>
        <dbReference type="ARBA" id="ARBA00022737"/>
    </source>
</evidence>
<dbReference type="SMART" id="SM00220">
    <property type="entry name" value="S_TKc"/>
    <property type="match status" value="1"/>
</dbReference>
<dbReference type="Gene3D" id="1.10.510.10">
    <property type="entry name" value="Transferase(Phosphotransferase) domain 1"/>
    <property type="match status" value="1"/>
</dbReference>
<keyword evidence="2 3" id="KW-0040">ANK repeat</keyword>
<dbReference type="Gene3D" id="1.25.40.20">
    <property type="entry name" value="Ankyrin repeat-containing domain"/>
    <property type="match status" value="3"/>
</dbReference>
<evidence type="ECO:0000259" key="5">
    <source>
        <dbReference type="PROSITE" id="PS50011"/>
    </source>
</evidence>
<organism evidence="6 7">
    <name type="scientific">Aspergillus keveii</name>
    <dbReference type="NCBI Taxonomy" id="714993"/>
    <lineage>
        <taxon>Eukaryota</taxon>
        <taxon>Fungi</taxon>
        <taxon>Dikarya</taxon>
        <taxon>Ascomycota</taxon>
        <taxon>Pezizomycotina</taxon>
        <taxon>Eurotiomycetes</taxon>
        <taxon>Eurotiomycetidae</taxon>
        <taxon>Eurotiales</taxon>
        <taxon>Aspergillaceae</taxon>
        <taxon>Aspergillus</taxon>
        <taxon>Aspergillus subgen. Nidulantes</taxon>
    </lineage>
</organism>
<dbReference type="InterPro" id="IPR036770">
    <property type="entry name" value="Ankyrin_rpt-contain_sf"/>
</dbReference>
<dbReference type="InterPro" id="IPR008271">
    <property type="entry name" value="Ser/Thr_kinase_AS"/>
</dbReference>
<dbReference type="PANTHER" id="PTHR24123:SF33">
    <property type="entry name" value="PROTEIN HOS4"/>
    <property type="match status" value="1"/>
</dbReference>
<dbReference type="InterPro" id="IPR002110">
    <property type="entry name" value="Ankyrin_rpt"/>
</dbReference>
<feature type="repeat" description="ANK" evidence="3">
    <location>
        <begin position="766"/>
        <end position="798"/>
    </location>
</feature>
<dbReference type="SUPFAM" id="SSF48403">
    <property type="entry name" value="Ankyrin repeat"/>
    <property type="match status" value="2"/>
</dbReference>
<dbReference type="Pfam" id="PF00069">
    <property type="entry name" value="Pkinase"/>
    <property type="match status" value="1"/>
</dbReference>
<dbReference type="PROSITE" id="PS50011">
    <property type="entry name" value="PROTEIN_KINASE_DOM"/>
    <property type="match status" value="1"/>
</dbReference>
<evidence type="ECO:0000256" key="3">
    <source>
        <dbReference type="PROSITE-ProRule" id="PRU00023"/>
    </source>
</evidence>
<dbReference type="PROSITE" id="PS50297">
    <property type="entry name" value="ANK_REP_REGION"/>
    <property type="match status" value="1"/>
</dbReference>
<keyword evidence="7" id="KW-1185">Reference proteome</keyword>
<evidence type="ECO:0000313" key="6">
    <source>
        <dbReference type="EMBL" id="KAL2798901.1"/>
    </source>
</evidence>
<gene>
    <name evidence="6" type="ORF">BJX66DRAFT_294371</name>
</gene>
<feature type="region of interest" description="Disordered" evidence="4">
    <location>
        <begin position="396"/>
        <end position="426"/>
    </location>
</feature>
<evidence type="ECO:0000256" key="2">
    <source>
        <dbReference type="ARBA" id="ARBA00023043"/>
    </source>
</evidence>
<feature type="repeat" description="ANK" evidence="3">
    <location>
        <begin position="999"/>
        <end position="1031"/>
    </location>
</feature>
<protein>
    <recommendedName>
        <fullName evidence="5">Protein kinase domain-containing protein</fullName>
    </recommendedName>
</protein>
<name>A0ABR4GJ14_9EURO</name>
<reference evidence="6 7" key="1">
    <citation type="submission" date="2024-07" db="EMBL/GenBank/DDBJ databases">
        <title>Section-level genome sequencing and comparative genomics of Aspergillus sections Usti and Cavernicolus.</title>
        <authorList>
            <consortium name="Lawrence Berkeley National Laboratory"/>
            <person name="Nybo J.L."/>
            <person name="Vesth T.C."/>
            <person name="Theobald S."/>
            <person name="Frisvad J.C."/>
            <person name="Larsen T.O."/>
            <person name="Kjaerboelling I."/>
            <person name="Rothschild-Mancinelli K."/>
            <person name="Lyhne E.K."/>
            <person name="Kogle M.E."/>
            <person name="Barry K."/>
            <person name="Clum A."/>
            <person name="Na H."/>
            <person name="Ledsgaard L."/>
            <person name="Lin J."/>
            <person name="Lipzen A."/>
            <person name="Kuo A."/>
            <person name="Riley R."/>
            <person name="Mondo S."/>
            <person name="Labutti K."/>
            <person name="Haridas S."/>
            <person name="Pangalinan J."/>
            <person name="Salamov A.A."/>
            <person name="Simmons B.A."/>
            <person name="Magnuson J.K."/>
            <person name="Chen J."/>
            <person name="Drula E."/>
            <person name="Henrissat B."/>
            <person name="Wiebenga A."/>
            <person name="Lubbers R.J."/>
            <person name="Gomes A.C."/>
            <person name="Makela M.R."/>
            <person name="Stajich J."/>
            <person name="Grigoriev I.V."/>
            <person name="Mortensen U.H."/>
            <person name="De Vries R.P."/>
            <person name="Baker S.E."/>
            <person name="Andersen M.R."/>
        </authorList>
    </citation>
    <scope>NUCLEOTIDE SEQUENCE [LARGE SCALE GENOMIC DNA]</scope>
    <source>
        <strain evidence="6 7">CBS 209.92</strain>
    </source>
</reference>
<keyword evidence="1" id="KW-0677">Repeat</keyword>